<organism evidence="1 2">
    <name type="scientific">Clavispora lusitaniae</name>
    <name type="common">Candida lusitaniae</name>
    <dbReference type="NCBI Taxonomy" id="36911"/>
    <lineage>
        <taxon>Eukaryota</taxon>
        <taxon>Fungi</taxon>
        <taxon>Dikarya</taxon>
        <taxon>Ascomycota</taxon>
        <taxon>Saccharomycotina</taxon>
        <taxon>Pichiomycetes</taxon>
        <taxon>Metschnikowiaceae</taxon>
        <taxon>Clavispora</taxon>
    </lineage>
</organism>
<reference evidence="2" key="1">
    <citation type="journal article" date="2019" name="MBio">
        <title>Comparative genomics for the elucidation of multidrug resistance (MDR) in Candida lusitaniae.</title>
        <authorList>
            <person name="Kannan A."/>
            <person name="Asner S.A."/>
            <person name="Trachsel E."/>
            <person name="Kelly S."/>
            <person name="Parker J."/>
            <person name="Sanglard D."/>
        </authorList>
    </citation>
    <scope>NUCLEOTIDE SEQUENCE [LARGE SCALE GENOMIC DNA]</scope>
    <source>
        <strain evidence="2">P1</strain>
    </source>
</reference>
<evidence type="ECO:0000313" key="2">
    <source>
        <dbReference type="Proteomes" id="UP000326582"/>
    </source>
</evidence>
<name>A0ACD0WKK7_CLALS</name>
<gene>
    <name evidence="1" type="ORF">EJF14_30680</name>
</gene>
<dbReference type="Proteomes" id="UP000326582">
    <property type="component" value="Chromosome 3"/>
</dbReference>
<proteinExistence type="predicted"/>
<evidence type="ECO:0000313" key="1">
    <source>
        <dbReference type="EMBL" id="QFZ27698.1"/>
    </source>
</evidence>
<keyword evidence="2" id="KW-1185">Reference proteome</keyword>
<dbReference type="EMBL" id="CP038486">
    <property type="protein sequence ID" value="QFZ27698.1"/>
    <property type="molecule type" value="Genomic_DNA"/>
</dbReference>
<accession>A0ACD0WKK7</accession>
<sequence>MHIVEYIFSPYKLFILIISIRSRCLSLGEDLLDLSNGLCQDLFLELRVTNLLVDLVQNRLDQLLSLQLSLLLLKSNPRVQSSLGLVSNSKLLLQLESLGFQLSGFSRNFKQLLGGGNNILQLRNRLNSVLDSRNVLASRAVQEVVHLLDLAISPLSVQWSNELGAQSSESGKCTDQDGFVMDDKQLVRNTVNGSSGRCSQDAGLRNETVTWQGIDDRVSLFLWLNWGGQETNTNSE</sequence>
<protein>
    <submittedName>
        <fullName evidence="1">Uncharacterized protein</fullName>
    </submittedName>
</protein>